<dbReference type="InterPro" id="IPR000719">
    <property type="entry name" value="Prot_kinase_dom"/>
</dbReference>
<feature type="domain" description="Protein kinase" evidence="8">
    <location>
        <begin position="27"/>
        <end position="268"/>
    </location>
</feature>
<keyword evidence="3 6" id="KW-0547">Nucleotide-binding</keyword>
<evidence type="ECO:0000256" key="6">
    <source>
        <dbReference type="PROSITE-ProRule" id="PRU10141"/>
    </source>
</evidence>
<evidence type="ECO:0000256" key="2">
    <source>
        <dbReference type="ARBA" id="ARBA00022679"/>
    </source>
</evidence>
<dbReference type="SUPFAM" id="SSF56112">
    <property type="entry name" value="Protein kinase-like (PK-like)"/>
    <property type="match status" value="1"/>
</dbReference>
<dbReference type="AlphaFoldDB" id="A0A7I8JCL6"/>
<organism evidence="9">
    <name type="scientific">Spirodela intermedia</name>
    <name type="common">Intermediate duckweed</name>
    <dbReference type="NCBI Taxonomy" id="51605"/>
    <lineage>
        <taxon>Eukaryota</taxon>
        <taxon>Viridiplantae</taxon>
        <taxon>Streptophyta</taxon>
        <taxon>Embryophyta</taxon>
        <taxon>Tracheophyta</taxon>
        <taxon>Spermatophyta</taxon>
        <taxon>Magnoliopsida</taxon>
        <taxon>Liliopsida</taxon>
        <taxon>Araceae</taxon>
        <taxon>Lemnoideae</taxon>
        <taxon>Spirodela</taxon>
    </lineage>
</organism>
<comment type="similarity">
    <text evidence="7">Belongs to the protein kinase superfamily.</text>
</comment>
<dbReference type="GO" id="GO:0005524">
    <property type="term" value="F:ATP binding"/>
    <property type="evidence" value="ECO:0007669"/>
    <property type="project" value="UniProtKB-UniRule"/>
</dbReference>
<accession>A0A7I8JCL6</accession>
<keyword evidence="4" id="KW-0418">Kinase</keyword>
<keyword evidence="5 6" id="KW-0067">ATP-binding</keyword>
<dbReference type="Gene3D" id="1.10.510.10">
    <property type="entry name" value="Transferase(Phosphotransferase) domain 1"/>
    <property type="match status" value="1"/>
</dbReference>
<evidence type="ECO:0000259" key="8">
    <source>
        <dbReference type="PROSITE" id="PS50011"/>
    </source>
</evidence>
<evidence type="ECO:0000256" key="7">
    <source>
        <dbReference type="RuleBase" id="RU000304"/>
    </source>
</evidence>
<keyword evidence="10" id="KW-1185">Reference proteome</keyword>
<keyword evidence="2" id="KW-0808">Transferase</keyword>
<dbReference type="SMART" id="SM00220">
    <property type="entry name" value="S_TKc"/>
    <property type="match status" value="1"/>
</dbReference>
<evidence type="ECO:0000256" key="1">
    <source>
        <dbReference type="ARBA" id="ARBA00022527"/>
    </source>
</evidence>
<dbReference type="Pfam" id="PF07714">
    <property type="entry name" value="PK_Tyr_Ser-Thr"/>
    <property type="match status" value="1"/>
</dbReference>
<dbReference type="InterPro" id="IPR011009">
    <property type="entry name" value="Kinase-like_dom_sf"/>
</dbReference>
<reference evidence="9 10" key="1">
    <citation type="submission" date="2019-12" db="EMBL/GenBank/DDBJ databases">
        <authorList>
            <person name="Scholz U."/>
            <person name="Mascher M."/>
            <person name="Fiebig A."/>
        </authorList>
    </citation>
    <scope>NUCLEOTIDE SEQUENCE</scope>
</reference>
<dbReference type="GO" id="GO:0004674">
    <property type="term" value="F:protein serine/threonine kinase activity"/>
    <property type="evidence" value="ECO:0007669"/>
    <property type="project" value="UniProtKB-KW"/>
</dbReference>
<evidence type="ECO:0000313" key="9">
    <source>
        <dbReference type="EMBL" id="CAA2627886.1"/>
    </source>
</evidence>
<dbReference type="PROSITE" id="PS50011">
    <property type="entry name" value="PROTEIN_KINASE_DOM"/>
    <property type="match status" value="1"/>
</dbReference>
<dbReference type="PANTHER" id="PTHR45631:SF68">
    <property type="entry name" value="REPEAT FAMILY PROTEIN, PUTATIVE, EXPRESSED-RELATED"/>
    <property type="match status" value="1"/>
</dbReference>
<name>A0A7I8JCL6_SPIIN</name>
<protein>
    <recommendedName>
        <fullName evidence="8">Protein kinase domain-containing protein</fullName>
    </recommendedName>
</protein>
<dbReference type="PANTHER" id="PTHR45631">
    <property type="entry name" value="OS07G0107800 PROTEIN-RELATED"/>
    <property type="match status" value="1"/>
</dbReference>
<proteinExistence type="inferred from homology"/>
<keyword evidence="1 7" id="KW-0723">Serine/threonine-protein kinase</keyword>
<dbReference type="EMBL" id="CACRZD030000010">
    <property type="protein sequence ID" value="CAA6667142.1"/>
    <property type="molecule type" value="Genomic_DNA"/>
</dbReference>
<evidence type="ECO:0000256" key="5">
    <source>
        <dbReference type="ARBA" id="ARBA00022840"/>
    </source>
</evidence>
<dbReference type="InterPro" id="IPR008271">
    <property type="entry name" value="Ser/Thr_kinase_AS"/>
</dbReference>
<feature type="binding site" evidence="6">
    <location>
        <position position="55"/>
    </location>
    <ligand>
        <name>ATP</name>
        <dbReference type="ChEBI" id="CHEBI:30616"/>
    </ligand>
</feature>
<evidence type="ECO:0000256" key="3">
    <source>
        <dbReference type="ARBA" id="ARBA00022741"/>
    </source>
</evidence>
<dbReference type="PROSITE" id="PS00107">
    <property type="entry name" value="PROTEIN_KINASE_ATP"/>
    <property type="match status" value="1"/>
</dbReference>
<dbReference type="FunFam" id="3.30.200.20:FF:000394">
    <property type="entry name" value="Leucine-rich repeat receptor-like protein kinase"/>
    <property type="match status" value="1"/>
</dbReference>
<dbReference type="InterPro" id="IPR001245">
    <property type="entry name" value="Ser-Thr/Tyr_kinase_cat_dom"/>
</dbReference>
<evidence type="ECO:0000256" key="4">
    <source>
        <dbReference type="ARBA" id="ARBA00022777"/>
    </source>
</evidence>
<evidence type="ECO:0000313" key="10">
    <source>
        <dbReference type="Proteomes" id="UP001189122"/>
    </source>
</evidence>
<dbReference type="Proteomes" id="UP001189122">
    <property type="component" value="Unassembled WGS sequence"/>
</dbReference>
<dbReference type="Gene3D" id="3.30.200.20">
    <property type="entry name" value="Phosphorylase Kinase, domain 1"/>
    <property type="match status" value="1"/>
</dbReference>
<gene>
    <name evidence="9" type="ORF">SI7747_10013535</name>
</gene>
<sequence length="294" mass="33187">MLFVVSLWIIKRKRKTHSSKEITQITHNFQHEIGKGGFGIVYRGSLKDGTMVAVKVLSSSSSQGSKEFEAEVLLLARVHHKNLVNLLGYCDDMQHLSLVYEYMDNGTLRDHLSGKILNGDILNWNQRVNIALQAAQGLDYLHSGCTPPIVHRDIKSNNILLNRESFNNDYATHISTRLAGTPGYLDPEYYKNYGLNEKSDVYSFGIVLLEIMTVQSGDIINIIDSRLQGYFDINMAWKIIEVAMSCTSTTSEERMTMSEVVMELKQCLNINELQIEFEDTKSSIQYSSGTIASD</sequence>
<dbReference type="InterPro" id="IPR017441">
    <property type="entry name" value="Protein_kinase_ATP_BS"/>
</dbReference>
<dbReference type="PROSITE" id="PS00108">
    <property type="entry name" value="PROTEIN_KINASE_ST"/>
    <property type="match status" value="1"/>
</dbReference>
<dbReference type="EMBL" id="LR743597">
    <property type="protein sequence ID" value="CAA2627886.1"/>
    <property type="molecule type" value="Genomic_DNA"/>
</dbReference>